<evidence type="ECO:0000256" key="4">
    <source>
        <dbReference type="ARBA" id="ARBA00022801"/>
    </source>
</evidence>
<keyword evidence="7 8" id="KW-0472">Membrane</keyword>
<feature type="transmembrane region" description="Helical" evidence="8">
    <location>
        <begin position="163"/>
        <end position="181"/>
    </location>
</feature>
<evidence type="ECO:0000256" key="6">
    <source>
        <dbReference type="ARBA" id="ARBA00022989"/>
    </source>
</evidence>
<evidence type="ECO:0000256" key="1">
    <source>
        <dbReference type="ARBA" id="ARBA00004141"/>
    </source>
</evidence>
<feature type="transmembrane region" description="Helical" evidence="8">
    <location>
        <begin position="85"/>
        <end position="102"/>
    </location>
</feature>
<keyword evidence="4" id="KW-0378">Hydrolase</keyword>
<protein>
    <submittedName>
        <fullName evidence="10">Rhomboid family protein</fullName>
    </submittedName>
</protein>
<feature type="transmembrane region" description="Helical" evidence="8">
    <location>
        <begin position="269"/>
        <end position="291"/>
    </location>
</feature>
<gene>
    <name evidence="10" type="ORF">BHF72_2585</name>
</gene>
<accession>A0A1E5UDM4</accession>
<comment type="subcellular location">
    <subcellularLocation>
        <location evidence="1">Membrane</location>
        <topology evidence="1">Multi-pass membrane protein</topology>
    </subcellularLocation>
</comment>
<dbReference type="STRING" id="237258.SAMN04489756_11331"/>
<dbReference type="GO" id="GO:0004252">
    <property type="term" value="F:serine-type endopeptidase activity"/>
    <property type="evidence" value="ECO:0007669"/>
    <property type="project" value="InterPro"/>
</dbReference>
<dbReference type="GO" id="GO:0006508">
    <property type="term" value="P:proteolysis"/>
    <property type="evidence" value="ECO:0007669"/>
    <property type="project" value="UniProtKB-KW"/>
</dbReference>
<dbReference type="AlphaFoldDB" id="A0A1E5UDM4"/>
<name>A0A1E5UDM4_9FLAO</name>
<dbReference type="EMBL" id="MKGI01000064">
    <property type="protein sequence ID" value="OEL10996.1"/>
    <property type="molecule type" value="Genomic_DNA"/>
</dbReference>
<feature type="transmembrane region" description="Helical" evidence="8">
    <location>
        <begin position="303"/>
        <end position="322"/>
    </location>
</feature>
<keyword evidence="11" id="KW-1185">Reference proteome</keyword>
<evidence type="ECO:0000313" key="11">
    <source>
        <dbReference type="Proteomes" id="UP000095601"/>
    </source>
</evidence>
<feature type="transmembrane region" description="Helical" evidence="8">
    <location>
        <begin position="240"/>
        <end position="263"/>
    </location>
</feature>
<reference evidence="10 11" key="1">
    <citation type="submission" date="2016-09" db="EMBL/GenBank/DDBJ databases">
        <authorList>
            <person name="Capua I."/>
            <person name="De Benedictis P."/>
            <person name="Joannis T."/>
            <person name="Lombin L.H."/>
            <person name="Cattoli G."/>
        </authorList>
    </citation>
    <scope>NUCLEOTIDE SEQUENCE [LARGE SCALE GENOMIC DNA]</scope>
    <source>
        <strain evidence="10 11">NRS-1</strain>
    </source>
</reference>
<comment type="caution">
    <text evidence="10">The sequence shown here is derived from an EMBL/GenBank/DDBJ whole genome shotgun (WGS) entry which is preliminary data.</text>
</comment>
<feature type="transmembrane region" description="Helical" evidence="8">
    <location>
        <begin position="214"/>
        <end position="233"/>
    </location>
</feature>
<evidence type="ECO:0000256" key="3">
    <source>
        <dbReference type="ARBA" id="ARBA00022692"/>
    </source>
</evidence>
<dbReference type="PANTHER" id="PTHR22936">
    <property type="entry name" value="RHOMBOID-RELATED"/>
    <property type="match status" value="1"/>
</dbReference>
<feature type="transmembrane region" description="Helical" evidence="8">
    <location>
        <begin position="114"/>
        <end position="132"/>
    </location>
</feature>
<feature type="domain" description="Peptidase S54 rhomboid" evidence="9">
    <location>
        <begin position="205"/>
        <end position="341"/>
    </location>
</feature>
<evidence type="ECO:0000256" key="2">
    <source>
        <dbReference type="ARBA" id="ARBA00022670"/>
    </source>
</evidence>
<dbReference type="PANTHER" id="PTHR22936:SF69">
    <property type="entry name" value="RHOMBOID-LIKE PROTEIN"/>
    <property type="match status" value="1"/>
</dbReference>
<dbReference type="RefSeq" id="WP_069799031.1">
    <property type="nucleotide sequence ID" value="NZ_CP034157.1"/>
</dbReference>
<keyword evidence="6 8" id="KW-1133">Transmembrane helix</keyword>
<evidence type="ECO:0000259" key="9">
    <source>
        <dbReference type="Pfam" id="PF01694"/>
    </source>
</evidence>
<dbReference type="GO" id="GO:0016020">
    <property type="term" value="C:membrane"/>
    <property type="evidence" value="ECO:0007669"/>
    <property type="project" value="UniProtKB-SubCell"/>
</dbReference>
<dbReference type="InterPro" id="IPR035952">
    <property type="entry name" value="Rhomboid-like_sf"/>
</dbReference>
<keyword evidence="5" id="KW-0720">Serine protease</keyword>
<proteinExistence type="predicted"/>
<keyword evidence="2" id="KW-0645">Protease</keyword>
<dbReference type="InterPro" id="IPR002610">
    <property type="entry name" value="Peptidase_S54_rhomboid-like"/>
</dbReference>
<dbReference type="SUPFAM" id="SSF144091">
    <property type="entry name" value="Rhomboid-like"/>
    <property type="match status" value="1"/>
</dbReference>
<evidence type="ECO:0000256" key="5">
    <source>
        <dbReference type="ARBA" id="ARBA00022825"/>
    </source>
</evidence>
<dbReference type="Proteomes" id="UP000095601">
    <property type="component" value="Unassembled WGS sequence"/>
</dbReference>
<dbReference type="KEGG" id="cnr:EB819_05040"/>
<dbReference type="Gene3D" id="1.20.1540.10">
    <property type="entry name" value="Rhomboid-like"/>
    <property type="match status" value="1"/>
</dbReference>
<evidence type="ECO:0000313" key="10">
    <source>
        <dbReference type="EMBL" id="OEL10996.1"/>
    </source>
</evidence>
<evidence type="ECO:0000256" key="8">
    <source>
        <dbReference type="SAM" id="Phobius"/>
    </source>
</evidence>
<keyword evidence="3 8" id="KW-0812">Transmembrane</keyword>
<evidence type="ECO:0000256" key="7">
    <source>
        <dbReference type="ARBA" id="ARBA00023136"/>
    </source>
</evidence>
<dbReference type="Pfam" id="PF01694">
    <property type="entry name" value="Rhomboid"/>
    <property type="match status" value="1"/>
</dbReference>
<dbReference type="InterPro" id="IPR022764">
    <property type="entry name" value="Peptidase_S54_rhomboid_dom"/>
</dbReference>
<organism evidence="10 11">
    <name type="scientific">Cloacibacterium normanense</name>
    <dbReference type="NCBI Taxonomy" id="237258"/>
    <lineage>
        <taxon>Bacteria</taxon>
        <taxon>Pseudomonadati</taxon>
        <taxon>Bacteroidota</taxon>
        <taxon>Flavobacteriia</taxon>
        <taxon>Flavobacteriales</taxon>
        <taxon>Weeksellaceae</taxon>
    </lineage>
</organism>
<sequence>MSVWTEFLRDKKFEIKDDYGIFLHEFKTPMFFSTEKDLMTYLGDSELKEVLFIKFKEDDNFKLFGSEKRHQDIINSTQKKKNIKSILWAIVVLVGILAYQKYFKNNEDPRDFKLWILLASIVPIINFGFEYFSYKKNNSENFDGFINNSIFVFWLNKSYKANLAYILPVILSICFGFKEILELGKSTKYNLINDWALLKSQVFLGEYYRIVSNLFVHSNMLHISAVAGALLFLSKLFLRFYNIYFLIFIFLITGIVGSFTSMIFHPDDISYGASSSVLGILGFLISFILKFSNIIPKNFINEMLTSSILFIVFLGIVGFNYIDNTANLGGFVAGLLLGATLDNRNSVEAKIKESFLKIKI</sequence>